<evidence type="ECO:0000259" key="2">
    <source>
        <dbReference type="Pfam" id="PF22711"/>
    </source>
</evidence>
<keyword evidence="4" id="KW-1185">Reference proteome</keyword>
<dbReference type="Pfam" id="PF05729">
    <property type="entry name" value="NACHT"/>
    <property type="match status" value="1"/>
</dbReference>
<dbReference type="Pfam" id="PF22711">
    <property type="entry name" value="SNaCT5"/>
    <property type="match status" value="1"/>
</dbReference>
<proteinExistence type="predicted"/>
<dbReference type="SUPFAM" id="SSF52540">
    <property type="entry name" value="P-loop containing nucleoside triphosphate hydrolases"/>
    <property type="match status" value="1"/>
</dbReference>
<accession>A0A6N4SQ31</accession>
<dbReference type="InterPro" id="IPR007111">
    <property type="entry name" value="NACHT_NTPase"/>
</dbReference>
<evidence type="ECO:0000313" key="3">
    <source>
        <dbReference type="EMBL" id="ABG58460.1"/>
    </source>
</evidence>
<dbReference type="InterPro" id="IPR027417">
    <property type="entry name" value="P-loop_NTPase"/>
</dbReference>
<dbReference type="AlphaFoldDB" id="A0A6N4SQ31"/>
<dbReference type="InterPro" id="IPR055036">
    <property type="entry name" value="SNaCT5"/>
</dbReference>
<dbReference type="OrthoDB" id="1488560at2"/>
<organism evidence="3 4">
    <name type="scientific">Cytophaga hutchinsonii (strain ATCC 33406 / DSM 1761 / CIP 103989 / NBRC 15051 / NCIMB 9469 / D465)</name>
    <dbReference type="NCBI Taxonomy" id="269798"/>
    <lineage>
        <taxon>Bacteria</taxon>
        <taxon>Pseudomonadati</taxon>
        <taxon>Bacteroidota</taxon>
        <taxon>Cytophagia</taxon>
        <taxon>Cytophagales</taxon>
        <taxon>Cytophagaceae</taxon>
        <taxon>Cytophaga</taxon>
    </lineage>
</organism>
<evidence type="ECO:0000313" key="4">
    <source>
        <dbReference type="Proteomes" id="UP000001822"/>
    </source>
</evidence>
<dbReference type="Proteomes" id="UP000001822">
    <property type="component" value="Chromosome"/>
</dbReference>
<dbReference type="Gene3D" id="3.40.50.300">
    <property type="entry name" value="P-loop containing nucleotide triphosphate hydrolases"/>
    <property type="match status" value="1"/>
</dbReference>
<name>A0A6N4SQ31_CYTH3</name>
<protein>
    <submittedName>
        <fullName evidence="3">Uncharacterized protein</fullName>
    </submittedName>
</protein>
<sequence>MEKSEIIKSLITVSAPLISSITDSFLKPKIKELSDIFSIKTKNFEHLIENKFNKYLINSYEKYSIINTIVFHNQQKLLKELYIPLTVVNSDKQSFVIDNYNEKLLSNFQRVLITDTAGMGKSTIMKRIFLSIIDENKGIPILIELRRLSKSKDIIDEIIEQLSTINEVVDKSFVLHLIQKGDFIFLLDGFDEIPLDSRKTVTKQIQTFINKAGNNFFILTSRPETALSSFGDFKEFKINSLTKLQAFELLTKYDHNGTLSKQLIKKLKEHQYENIEEFLHNPLLVSLLFAAYEHKQTIPLKKHIFYRQVYDALFESHDLTKGDSFIRGKFSLLDIDEFHRVLRHIGYNCIIKGKIEFTKDEILNLITEAKGFTSGLIFKESDFLKDLINTVPLFTIDGIYYRWSHKSLQEYFAAQFIFLDSKEAQKDILIKIYKHSDSDRFLNLLDLYYSIDYKSFSEVIIYNLLNDFFVYLQESYKYINSEHKKERQLITFAYDYVFIKFSLDKHKDLKNLWANASDGISNKDWELLINPVSNEEKINFIKVPVSKKFTAKILGFLLMKKEKFVKVYKVVNERNIIIDIEDSIPYFLTDNKKLILNSTDIFKKTNSLIIIFNHQGILTIDEEQGQKALKKIRESMTKNTKDRLLNF</sequence>
<dbReference type="EMBL" id="CP000383">
    <property type="protein sequence ID" value="ABG58460.1"/>
    <property type="molecule type" value="Genomic_DNA"/>
</dbReference>
<reference evidence="3 4" key="1">
    <citation type="journal article" date="2007" name="Appl. Environ. Microbiol.">
        <title>Genome sequence of the cellulolytic gliding bacterium Cytophaga hutchinsonii.</title>
        <authorList>
            <person name="Xie G."/>
            <person name="Bruce D.C."/>
            <person name="Challacombe J.F."/>
            <person name="Chertkov O."/>
            <person name="Detter J.C."/>
            <person name="Gilna P."/>
            <person name="Han C.S."/>
            <person name="Lucas S."/>
            <person name="Misra M."/>
            <person name="Myers G.L."/>
            <person name="Richardson P."/>
            <person name="Tapia R."/>
            <person name="Thayer N."/>
            <person name="Thompson L.S."/>
            <person name="Brettin T.S."/>
            <person name="Henrissat B."/>
            <person name="Wilson D.B."/>
            <person name="McBride M.J."/>
        </authorList>
    </citation>
    <scope>NUCLEOTIDE SEQUENCE [LARGE SCALE GENOMIC DNA]</scope>
    <source>
        <strain evidence="4">ATCC 33406 / DSM 1761 / CIP 103989 / NBRC 15051 / NCIMB 9469 / D465</strain>
    </source>
</reference>
<feature type="domain" description="Short NACHT-associated C-terminal" evidence="2">
    <location>
        <begin position="451"/>
        <end position="636"/>
    </location>
</feature>
<dbReference type="KEGG" id="chu:CHU_1185"/>
<dbReference type="PANTHER" id="PTHR46844:SF1">
    <property type="entry name" value="SLR5058 PROTEIN"/>
    <property type="match status" value="1"/>
</dbReference>
<dbReference type="PANTHER" id="PTHR46844">
    <property type="entry name" value="SLR5058 PROTEIN"/>
    <property type="match status" value="1"/>
</dbReference>
<evidence type="ECO:0000259" key="1">
    <source>
        <dbReference type="Pfam" id="PF05729"/>
    </source>
</evidence>
<dbReference type="RefSeq" id="WP_011584575.1">
    <property type="nucleotide sequence ID" value="NC_008255.1"/>
</dbReference>
<gene>
    <name evidence="3" type="ordered locus">CHU_1185</name>
</gene>
<feature type="domain" description="NACHT" evidence="1">
    <location>
        <begin position="111"/>
        <end position="255"/>
    </location>
</feature>